<evidence type="ECO:0000313" key="7">
    <source>
        <dbReference type="Proteomes" id="UP000266091"/>
    </source>
</evidence>
<accession>A0A388SDJ7</accession>
<evidence type="ECO:0000259" key="5">
    <source>
        <dbReference type="PROSITE" id="PS50850"/>
    </source>
</evidence>
<feature type="transmembrane region" description="Helical" evidence="4">
    <location>
        <begin position="272"/>
        <end position="290"/>
    </location>
</feature>
<dbReference type="PANTHER" id="PTHR23526:SF4">
    <property type="entry name" value="INTEGRAL MEMBRANE TRANSPORT PROTEIN"/>
    <property type="match status" value="1"/>
</dbReference>
<feature type="transmembrane region" description="Helical" evidence="4">
    <location>
        <begin position="210"/>
        <end position="230"/>
    </location>
</feature>
<dbReference type="EMBL" id="BGZJ01000001">
    <property type="protein sequence ID" value="GBO93723.1"/>
    <property type="molecule type" value="Genomic_DNA"/>
</dbReference>
<dbReference type="PROSITE" id="PS50850">
    <property type="entry name" value="MFS"/>
    <property type="match status" value="1"/>
</dbReference>
<feature type="transmembrane region" description="Helical" evidence="4">
    <location>
        <begin position="296"/>
        <end position="318"/>
    </location>
</feature>
<dbReference type="Pfam" id="PF07690">
    <property type="entry name" value="MFS_1"/>
    <property type="match status" value="1"/>
</dbReference>
<dbReference type="Gene3D" id="1.20.1250.20">
    <property type="entry name" value="MFS general substrate transporter like domains"/>
    <property type="match status" value="1"/>
</dbReference>
<dbReference type="Proteomes" id="UP000266091">
    <property type="component" value="Unassembled WGS sequence"/>
</dbReference>
<evidence type="ECO:0000256" key="4">
    <source>
        <dbReference type="SAM" id="Phobius"/>
    </source>
</evidence>
<evidence type="ECO:0000256" key="2">
    <source>
        <dbReference type="ARBA" id="ARBA00022989"/>
    </source>
</evidence>
<keyword evidence="2 4" id="KW-1133">Transmembrane helix</keyword>
<feature type="transmembrane region" description="Helical" evidence="4">
    <location>
        <begin position="91"/>
        <end position="109"/>
    </location>
</feature>
<dbReference type="InterPro" id="IPR036259">
    <property type="entry name" value="MFS_trans_sf"/>
</dbReference>
<evidence type="ECO:0000256" key="1">
    <source>
        <dbReference type="ARBA" id="ARBA00022692"/>
    </source>
</evidence>
<feature type="transmembrane region" description="Helical" evidence="4">
    <location>
        <begin position="330"/>
        <end position="352"/>
    </location>
</feature>
<organism evidence="6 7">
    <name type="scientific">Mesosutterella multiformis</name>
    <dbReference type="NCBI Taxonomy" id="2259133"/>
    <lineage>
        <taxon>Bacteria</taxon>
        <taxon>Pseudomonadati</taxon>
        <taxon>Pseudomonadota</taxon>
        <taxon>Betaproteobacteria</taxon>
        <taxon>Burkholderiales</taxon>
        <taxon>Sutterellaceae</taxon>
        <taxon>Mesosutterella</taxon>
    </lineage>
</organism>
<dbReference type="PANTHER" id="PTHR23526">
    <property type="entry name" value="INTEGRAL MEMBRANE TRANSPORT PROTEIN-RELATED"/>
    <property type="match status" value="1"/>
</dbReference>
<accession>A0A401LH41</accession>
<comment type="caution">
    <text evidence="6">The sequence shown here is derived from an EMBL/GenBank/DDBJ whole genome shotgun (WGS) entry which is preliminary data.</text>
</comment>
<feature type="domain" description="Major facilitator superfamily (MFS) profile" evidence="5">
    <location>
        <begin position="1"/>
        <end position="381"/>
    </location>
</feature>
<keyword evidence="7" id="KW-1185">Reference proteome</keyword>
<dbReference type="GO" id="GO:0022857">
    <property type="term" value="F:transmembrane transporter activity"/>
    <property type="evidence" value="ECO:0007669"/>
    <property type="project" value="InterPro"/>
</dbReference>
<dbReference type="InterPro" id="IPR011701">
    <property type="entry name" value="MFS"/>
</dbReference>
<dbReference type="AlphaFoldDB" id="A0A388SDJ7"/>
<keyword evidence="1 4" id="KW-0812">Transmembrane</keyword>
<feature type="transmembrane region" description="Helical" evidence="4">
    <location>
        <begin position="33"/>
        <end position="54"/>
    </location>
</feature>
<feature type="transmembrane region" description="Helical" evidence="4">
    <location>
        <begin position="242"/>
        <end position="260"/>
    </location>
</feature>
<feature type="transmembrane region" description="Helical" evidence="4">
    <location>
        <begin position="130"/>
        <end position="152"/>
    </location>
</feature>
<protein>
    <submittedName>
        <fullName evidence="6">MFS transporter</fullName>
    </submittedName>
</protein>
<feature type="transmembrane region" description="Helical" evidence="4">
    <location>
        <begin position="358"/>
        <end position="376"/>
    </location>
</feature>
<dbReference type="OrthoDB" id="4822895at2"/>
<dbReference type="RefSeq" id="WP_116270044.1">
    <property type="nucleotide sequence ID" value="NZ_BGZJ01000001.1"/>
</dbReference>
<evidence type="ECO:0000313" key="6">
    <source>
        <dbReference type="EMBL" id="GBO93723.1"/>
    </source>
</evidence>
<name>A0A388SDJ7_9BURK</name>
<proteinExistence type="predicted"/>
<dbReference type="SUPFAM" id="SSF103473">
    <property type="entry name" value="MFS general substrate transporter"/>
    <property type="match status" value="1"/>
</dbReference>
<reference evidence="6 7" key="1">
    <citation type="journal article" date="2018" name="Int. J. Syst. Evol. Microbiol.">
        <title>Mesosutterella multiformis gen. nov., sp. nov., a member of the family Sutterellaceae and Sutterella megalosphaeroides sp. nov., isolated from human faeces.</title>
        <authorList>
            <person name="Sakamoto M."/>
            <person name="Ikeyama N."/>
            <person name="Kunihiro T."/>
            <person name="Iino T."/>
            <person name="Yuki M."/>
            <person name="Ohkuma M."/>
        </authorList>
    </citation>
    <scope>NUCLEOTIDE SEQUENCE [LARGE SCALE GENOMIC DNA]</scope>
    <source>
        <strain evidence="6 7">4NBBH2</strain>
    </source>
</reference>
<gene>
    <name evidence="6" type="ORF">MESMUL_10770</name>
</gene>
<keyword evidence="3 4" id="KW-0472">Membrane</keyword>
<dbReference type="InterPro" id="IPR020846">
    <property type="entry name" value="MFS_dom"/>
</dbReference>
<feature type="transmembrane region" description="Helical" evidence="4">
    <location>
        <begin position="66"/>
        <end position="85"/>
    </location>
</feature>
<feature type="transmembrane region" description="Helical" evidence="4">
    <location>
        <begin position="158"/>
        <end position="178"/>
    </location>
</feature>
<sequence length="390" mass="42203">MILRVILFTVAFHMTFSVVRVTASLDALSHGYGSFTVGLLISLLALFPTFLSMPWGRVVDRVGARLPIAVGGLFLLAGVMIPAVFPTSHFGLTPLAFSCALTGIGMMSTSMVSQQLVGFYSNSHNRTANFAWLATGQAASGLVTPILSGMIIDAFGHRYAFFYGTAAALLGLAAFYWSRNKLPASWERARLRDKKTGAFELLSHPRVRNVLFVSALVSMAWDLEIFMFPVYGHAIGLSATEIGWLIGMFFAATFAVRFLMPLLSKRISEWQFLVAVLAIGSFAYILFPFFTELGPLLVVAFILGLGLGASQPNVMSLLQTQSPKGRVGEALGIRTMLTNLCHTVLPTGFGLLASAVGVFWIFIAMGVIMGGSAVLAQFRDRSDEVTEEEA</sequence>
<dbReference type="InterPro" id="IPR052528">
    <property type="entry name" value="Sugar_transport-like"/>
</dbReference>
<evidence type="ECO:0000256" key="3">
    <source>
        <dbReference type="ARBA" id="ARBA00023136"/>
    </source>
</evidence>